<dbReference type="SMART" id="SM01361">
    <property type="entry name" value="A2M_recep"/>
    <property type="match status" value="1"/>
</dbReference>
<dbReference type="InterPro" id="IPR047565">
    <property type="entry name" value="Alpha-macroglob_thiol-ester_cl"/>
</dbReference>
<proteinExistence type="predicted"/>
<dbReference type="InterPro" id="IPR041813">
    <property type="entry name" value="A2M_TED"/>
</dbReference>
<dbReference type="SUPFAM" id="SSF49410">
    <property type="entry name" value="Alpha-macroglobulin receptor domain"/>
    <property type="match status" value="1"/>
</dbReference>
<evidence type="ECO:0000313" key="4">
    <source>
        <dbReference type="Proteomes" id="UP000264840"/>
    </source>
</evidence>
<dbReference type="STRING" id="8153.ENSHBUP00000002246"/>
<dbReference type="Pfam" id="PF07678">
    <property type="entry name" value="TED_complement"/>
    <property type="match status" value="2"/>
</dbReference>
<dbReference type="InterPro" id="IPR008930">
    <property type="entry name" value="Terpenoid_cyclase/PrenylTrfase"/>
</dbReference>
<dbReference type="InterPro" id="IPR050473">
    <property type="entry name" value="A2M/Complement_sys"/>
</dbReference>
<dbReference type="GeneTree" id="ENSGT00940000162996"/>
<dbReference type="Pfam" id="PF07677">
    <property type="entry name" value="A2M_recep"/>
    <property type="match status" value="1"/>
</dbReference>
<name>A0A3Q3BM31_HAPBU</name>
<dbReference type="InterPro" id="IPR011626">
    <property type="entry name" value="Alpha-macroglobulin_TED"/>
</dbReference>
<dbReference type="InterPro" id="IPR036595">
    <property type="entry name" value="A-macroglobulin_rcpt-bd_sf"/>
</dbReference>
<dbReference type="CDD" id="cd02897">
    <property type="entry name" value="A2M_2"/>
    <property type="match status" value="1"/>
</dbReference>
<dbReference type="Gene3D" id="1.50.10.20">
    <property type="match status" value="2"/>
</dbReference>
<keyword evidence="1" id="KW-1015">Disulfide bond</keyword>
<dbReference type="SMART" id="SM01419">
    <property type="entry name" value="Thiol-ester_cl"/>
    <property type="match status" value="1"/>
</dbReference>
<dbReference type="OMA" id="WLTGQQS"/>
<dbReference type="Gene3D" id="2.60.120.1540">
    <property type="match status" value="1"/>
</dbReference>
<dbReference type="SUPFAM" id="SSF48239">
    <property type="entry name" value="Terpenoid cyclases/Protein prenyltransferases"/>
    <property type="match status" value="1"/>
</dbReference>
<evidence type="ECO:0000313" key="3">
    <source>
        <dbReference type="Ensembl" id="ENSHBUP00000002246.1"/>
    </source>
</evidence>
<dbReference type="AlphaFoldDB" id="A0A3Q3BM31"/>
<dbReference type="InterPro" id="IPR009048">
    <property type="entry name" value="A-macroglobulin_rcpt-bd"/>
</dbReference>
<dbReference type="GO" id="GO:0005615">
    <property type="term" value="C:extracellular space"/>
    <property type="evidence" value="ECO:0007669"/>
    <property type="project" value="InterPro"/>
</dbReference>
<keyword evidence="4" id="KW-1185">Reference proteome</keyword>
<reference evidence="3" key="1">
    <citation type="submission" date="2025-08" db="UniProtKB">
        <authorList>
            <consortium name="Ensembl"/>
        </authorList>
    </citation>
    <scope>IDENTIFICATION</scope>
</reference>
<dbReference type="PANTHER" id="PTHR11412">
    <property type="entry name" value="MACROGLOBULIN / COMPLEMENT"/>
    <property type="match status" value="1"/>
</dbReference>
<accession>A0A3Q3BM31</accession>
<reference evidence="3" key="2">
    <citation type="submission" date="2025-09" db="UniProtKB">
        <authorList>
            <consortium name="Ensembl"/>
        </authorList>
    </citation>
    <scope>IDENTIFICATION</scope>
</reference>
<dbReference type="InterPro" id="IPR019742">
    <property type="entry name" value="MacrogloblnA2_CS"/>
</dbReference>
<feature type="domain" description="Alpha-macroglobulin receptor-binding" evidence="2">
    <location>
        <begin position="412"/>
        <end position="497"/>
    </location>
</feature>
<evidence type="ECO:0000256" key="1">
    <source>
        <dbReference type="ARBA" id="ARBA00023157"/>
    </source>
</evidence>
<dbReference type="Ensembl" id="ENSHBUT00000012413.1">
    <property type="protein sequence ID" value="ENSHBUP00000002246.1"/>
    <property type="gene ID" value="ENSHBUG00000003505.1"/>
</dbReference>
<sequence length="501" mass="55323">MVIVCLYTGDTLTEETEIQLPENMIEGSARTFVSVLGDILGRALKNLDGLLRMPYGCGEQNMALLAPNIYILQYLKGTQQLTPAIMEKAANFLTSGYQRQLNYKSDEGAYTTFGRGPGNTWLTAFVMRSFAKAQSFVYIDPKIIQESKTWLENKQQTNGCFKKSGKLFNNRMKGGVSDEVTLSAYITAAFLEMNISQHVTLLAYVFTLAGDTETRTHLLQHLDTVAVREGGFLYWSQTAAETSASLSVEISSYVLLAKLSASTTADDLGYASGIIRWLTGQQNYYGGFSSTQDTVVALQALALYSTLVFSPEGSSTVTVQSDSSQLTFDVNPGNKLLYQEETMQGVSGRYSLEVKGTACVSVQISVHYNIPSPTDVTTLSVEVKSEVDATSESRRKLTLTIKSLYSGKENTTNMVILDIKMLSGFTVVSSQLEGAPLVDRVEQTEDHVLVYLQELPKDMPMNYSLTVIEELRVENLKPAMIKIYDYYQPSTTLTHFTATAH</sequence>
<evidence type="ECO:0000259" key="2">
    <source>
        <dbReference type="SMART" id="SM01361"/>
    </source>
</evidence>
<dbReference type="Gene3D" id="2.60.40.690">
    <property type="entry name" value="Alpha-macroglobulin, receptor-binding domain"/>
    <property type="match status" value="1"/>
</dbReference>
<protein>
    <submittedName>
        <fullName evidence="3">Alpha-2-macroglobulin-like protein 1</fullName>
    </submittedName>
</protein>
<organism evidence="3 4">
    <name type="scientific">Haplochromis burtoni</name>
    <name type="common">Burton's mouthbrooder</name>
    <name type="synonym">Chromis burtoni</name>
    <dbReference type="NCBI Taxonomy" id="8153"/>
    <lineage>
        <taxon>Eukaryota</taxon>
        <taxon>Metazoa</taxon>
        <taxon>Chordata</taxon>
        <taxon>Craniata</taxon>
        <taxon>Vertebrata</taxon>
        <taxon>Euteleostomi</taxon>
        <taxon>Actinopterygii</taxon>
        <taxon>Neopterygii</taxon>
        <taxon>Teleostei</taxon>
        <taxon>Neoteleostei</taxon>
        <taxon>Acanthomorphata</taxon>
        <taxon>Ovalentaria</taxon>
        <taxon>Cichlomorphae</taxon>
        <taxon>Cichliformes</taxon>
        <taxon>Cichlidae</taxon>
        <taxon>African cichlids</taxon>
        <taxon>Pseudocrenilabrinae</taxon>
        <taxon>Haplochromini</taxon>
        <taxon>Haplochromis</taxon>
    </lineage>
</organism>
<dbReference type="Proteomes" id="UP000264840">
    <property type="component" value="Unplaced"/>
</dbReference>
<dbReference type="PANTHER" id="PTHR11412:SF150">
    <property type="entry name" value="ALPHA-2-MACROGLOBULIN-RELATED"/>
    <property type="match status" value="1"/>
</dbReference>
<dbReference type="PROSITE" id="PS00477">
    <property type="entry name" value="ALPHA_2_MACROGLOBULIN"/>
    <property type="match status" value="1"/>
</dbReference>